<sequence length="149" mass="16715">MDYYVLQRPLPSFPEHETIRIIYNIPPGIQGPEHPHPGQPYTARRFPRSCFLPDNDIGKRILKLLIVAWERRLIFTVGTSATTGETNTVIWNEIHHKTEFGSNRTGHGYPDPHYFDNVMAELAAHGVVEEAVPTAGSKTVKSGVEEVGL</sequence>
<accession>A0A2G8LFN8</accession>
<evidence type="ECO:0000313" key="11">
    <source>
        <dbReference type="Proteomes" id="UP000230750"/>
    </source>
</evidence>
<keyword evidence="11" id="KW-1185">Reference proteome</keyword>
<keyword evidence="6 8" id="KW-0863">Zinc-finger</keyword>
<dbReference type="Gene3D" id="3.30.390.130">
    <property type="match status" value="1"/>
</dbReference>
<evidence type="ECO:0000256" key="8">
    <source>
        <dbReference type="RuleBase" id="RU367105"/>
    </source>
</evidence>
<proteinExistence type="inferred from homology"/>
<dbReference type="EMBL" id="MRZV01000096">
    <property type="protein sequence ID" value="PIK58980.1"/>
    <property type="molecule type" value="Genomic_DNA"/>
</dbReference>
<keyword evidence="5 8" id="KW-0479">Metal-binding</keyword>
<dbReference type="GO" id="GO:0008270">
    <property type="term" value="F:zinc ion binding"/>
    <property type="evidence" value="ECO:0007669"/>
    <property type="project" value="UniProtKB-KW"/>
</dbReference>
<comment type="similarity">
    <text evidence="3 8">Belongs to the Deltex family.</text>
</comment>
<evidence type="ECO:0000256" key="5">
    <source>
        <dbReference type="ARBA" id="ARBA00022723"/>
    </source>
</evidence>
<dbReference type="PANTHER" id="PTHR12622">
    <property type="entry name" value="DELTEX-RELATED"/>
    <property type="match status" value="1"/>
</dbReference>
<feature type="domain" description="Deltex C-terminal" evidence="9">
    <location>
        <begin position="1"/>
        <end position="127"/>
    </location>
</feature>
<dbReference type="EC" id="2.3.2.27" evidence="8"/>
<dbReference type="InterPro" id="IPR039399">
    <property type="entry name" value="Deltex_C_sf"/>
</dbReference>
<evidence type="ECO:0000256" key="3">
    <source>
        <dbReference type="ARBA" id="ARBA00009413"/>
    </source>
</evidence>
<dbReference type="Pfam" id="PF18102">
    <property type="entry name" value="DTC"/>
    <property type="match status" value="1"/>
</dbReference>
<dbReference type="GO" id="GO:0016567">
    <property type="term" value="P:protein ubiquitination"/>
    <property type="evidence" value="ECO:0007669"/>
    <property type="project" value="UniProtKB-UniRule"/>
</dbReference>
<comment type="pathway">
    <text evidence="2 8">Protein modification; protein ubiquitination.</text>
</comment>
<evidence type="ECO:0000256" key="4">
    <source>
        <dbReference type="ARBA" id="ARBA00022679"/>
    </source>
</evidence>
<dbReference type="GO" id="GO:0005737">
    <property type="term" value="C:cytoplasm"/>
    <property type="evidence" value="ECO:0007669"/>
    <property type="project" value="UniProtKB-SubCell"/>
</dbReference>
<name>A0A2G8LFN8_STIJA</name>
<protein>
    <recommendedName>
        <fullName evidence="8">E3 ubiquitin-protein ligase</fullName>
        <ecNumber evidence="8">2.3.2.27</ecNumber>
    </recommendedName>
</protein>
<keyword evidence="4 8" id="KW-0808">Transferase</keyword>
<dbReference type="InterPro" id="IPR039398">
    <property type="entry name" value="Deltex_fam"/>
</dbReference>
<keyword evidence="8" id="KW-0963">Cytoplasm</keyword>
<comment type="caution">
    <text evidence="10">The sequence shown here is derived from an EMBL/GenBank/DDBJ whole genome shotgun (WGS) entry which is preliminary data.</text>
</comment>
<dbReference type="InterPro" id="IPR039396">
    <property type="entry name" value="Deltex_C"/>
</dbReference>
<evidence type="ECO:0000256" key="1">
    <source>
        <dbReference type="ARBA" id="ARBA00000900"/>
    </source>
</evidence>
<dbReference type="CDD" id="cd09633">
    <property type="entry name" value="Deltex_C"/>
    <property type="match status" value="1"/>
</dbReference>
<comment type="subcellular location">
    <subcellularLocation>
        <location evidence="8">Cytoplasm</location>
    </subcellularLocation>
</comment>
<evidence type="ECO:0000313" key="10">
    <source>
        <dbReference type="EMBL" id="PIK58980.1"/>
    </source>
</evidence>
<evidence type="ECO:0000259" key="9">
    <source>
        <dbReference type="Pfam" id="PF18102"/>
    </source>
</evidence>
<dbReference type="GO" id="GO:0007219">
    <property type="term" value="P:Notch signaling pathway"/>
    <property type="evidence" value="ECO:0007669"/>
    <property type="project" value="InterPro"/>
</dbReference>
<dbReference type="GO" id="GO:0061630">
    <property type="term" value="F:ubiquitin protein ligase activity"/>
    <property type="evidence" value="ECO:0007669"/>
    <property type="project" value="UniProtKB-UniRule"/>
</dbReference>
<dbReference type="FunFam" id="3.30.390.130:FF:000001">
    <property type="entry name" value="Probable E3 ubiquitin-protein ligase DTX3"/>
    <property type="match status" value="1"/>
</dbReference>
<comment type="catalytic activity">
    <reaction evidence="1 8">
        <text>S-ubiquitinyl-[E2 ubiquitin-conjugating enzyme]-L-cysteine + [acceptor protein]-L-lysine = [E2 ubiquitin-conjugating enzyme]-L-cysteine + N(6)-ubiquitinyl-[acceptor protein]-L-lysine.</text>
        <dbReference type="EC" id="2.3.2.27"/>
    </reaction>
</comment>
<reference evidence="10 11" key="1">
    <citation type="journal article" date="2017" name="PLoS Biol.">
        <title>The sea cucumber genome provides insights into morphological evolution and visceral regeneration.</title>
        <authorList>
            <person name="Zhang X."/>
            <person name="Sun L."/>
            <person name="Yuan J."/>
            <person name="Sun Y."/>
            <person name="Gao Y."/>
            <person name="Zhang L."/>
            <person name="Li S."/>
            <person name="Dai H."/>
            <person name="Hamel J.F."/>
            <person name="Liu C."/>
            <person name="Yu Y."/>
            <person name="Liu S."/>
            <person name="Lin W."/>
            <person name="Guo K."/>
            <person name="Jin S."/>
            <person name="Xu P."/>
            <person name="Storey K.B."/>
            <person name="Huan P."/>
            <person name="Zhang T."/>
            <person name="Zhou Y."/>
            <person name="Zhang J."/>
            <person name="Lin C."/>
            <person name="Li X."/>
            <person name="Xing L."/>
            <person name="Huo D."/>
            <person name="Sun M."/>
            <person name="Wang L."/>
            <person name="Mercier A."/>
            <person name="Li F."/>
            <person name="Yang H."/>
            <person name="Xiang J."/>
        </authorList>
    </citation>
    <scope>NUCLEOTIDE SEQUENCE [LARGE SCALE GENOMIC DNA]</scope>
    <source>
        <strain evidence="10">Shaxun</strain>
        <tissue evidence="10">Muscle</tissue>
    </source>
</reference>
<dbReference type="AlphaFoldDB" id="A0A2G8LFN8"/>
<keyword evidence="7 8" id="KW-0862">Zinc</keyword>
<evidence type="ECO:0000256" key="7">
    <source>
        <dbReference type="ARBA" id="ARBA00022833"/>
    </source>
</evidence>
<dbReference type="OrthoDB" id="527344at2759"/>
<evidence type="ECO:0000256" key="6">
    <source>
        <dbReference type="ARBA" id="ARBA00022771"/>
    </source>
</evidence>
<dbReference type="Proteomes" id="UP000230750">
    <property type="component" value="Unassembled WGS sequence"/>
</dbReference>
<dbReference type="UniPathway" id="UPA00143"/>
<gene>
    <name evidence="10" type="ORF">BSL78_04080</name>
</gene>
<dbReference type="STRING" id="307972.A0A2G8LFN8"/>
<evidence type="ECO:0000256" key="2">
    <source>
        <dbReference type="ARBA" id="ARBA00004906"/>
    </source>
</evidence>
<organism evidence="10 11">
    <name type="scientific">Stichopus japonicus</name>
    <name type="common">Sea cucumber</name>
    <dbReference type="NCBI Taxonomy" id="307972"/>
    <lineage>
        <taxon>Eukaryota</taxon>
        <taxon>Metazoa</taxon>
        <taxon>Echinodermata</taxon>
        <taxon>Eleutherozoa</taxon>
        <taxon>Echinozoa</taxon>
        <taxon>Holothuroidea</taxon>
        <taxon>Aspidochirotacea</taxon>
        <taxon>Aspidochirotida</taxon>
        <taxon>Stichopodidae</taxon>
        <taxon>Apostichopus</taxon>
    </lineage>
</organism>